<gene>
    <name evidence="2" type="ORF">PG986_014643</name>
</gene>
<dbReference type="RefSeq" id="XP_066693103.1">
    <property type="nucleotide sequence ID" value="XM_066850865.1"/>
</dbReference>
<dbReference type="SUPFAM" id="SSF51735">
    <property type="entry name" value="NAD(P)-binding Rossmann-fold domains"/>
    <property type="match status" value="1"/>
</dbReference>
<reference evidence="2 3" key="1">
    <citation type="submission" date="2023-01" db="EMBL/GenBank/DDBJ databases">
        <title>Analysis of 21 Apiospora genomes using comparative genomics revels a genus with tremendous synthesis potential of carbohydrate active enzymes and secondary metabolites.</title>
        <authorList>
            <person name="Sorensen T."/>
        </authorList>
    </citation>
    <scope>NUCLEOTIDE SEQUENCE [LARGE SCALE GENOMIC DNA]</scope>
    <source>
        <strain evidence="2 3">CBS 24483</strain>
    </source>
</reference>
<dbReference type="PANTHER" id="PTHR47534:SF3">
    <property type="entry name" value="ALCOHOL DEHYDROGENASE-LIKE C-TERMINAL DOMAIN-CONTAINING PROTEIN"/>
    <property type="match status" value="1"/>
</dbReference>
<dbReference type="InterPro" id="IPR002347">
    <property type="entry name" value="SDR_fam"/>
</dbReference>
<organism evidence="2 3">
    <name type="scientific">Apiospora aurea</name>
    <dbReference type="NCBI Taxonomy" id="335848"/>
    <lineage>
        <taxon>Eukaryota</taxon>
        <taxon>Fungi</taxon>
        <taxon>Dikarya</taxon>
        <taxon>Ascomycota</taxon>
        <taxon>Pezizomycotina</taxon>
        <taxon>Sordariomycetes</taxon>
        <taxon>Xylariomycetidae</taxon>
        <taxon>Amphisphaeriales</taxon>
        <taxon>Apiosporaceae</taxon>
        <taxon>Apiospora</taxon>
    </lineage>
</organism>
<dbReference type="Pfam" id="PF00106">
    <property type="entry name" value="adh_short"/>
    <property type="match status" value="1"/>
</dbReference>
<evidence type="ECO:0000313" key="2">
    <source>
        <dbReference type="EMBL" id="KAK7937775.1"/>
    </source>
</evidence>
<evidence type="ECO:0000313" key="3">
    <source>
        <dbReference type="Proteomes" id="UP001391051"/>
    </source>
</evidence>
<dbReference type="GeneID" id="92083927"/>
<dbReference type="PANTHER" id="PTHR47534">
    <property type="entry name" value="YALI0E05731P"/>
    <property type="match status" value="1"/>
</dbReference>
<comment type="caution">
    <text evidence="2">The sequence shown here is derived from an EMBL/GenBank/DDBJ whole genome shotgun (WGS) entry which is preliminary data.</text>
</comment>
<dbReference type="InterPro" id="IPR036291">
    <property type="entry name" value="NAD(P)-bd_dom_sf"/>
</dbReference>
<dbReference type="Gene3D" id="3.40.50.720">
    <property type="entry name" value="NAD(P)-binding Rossmann-like Domain"/>
    <property type="match status" value="1"/>
</dbReference>
<keyword evidence="1" id="KW-0560">Oxidoreductase</keyword>
<proteinExistence type="predicted"/>
<dbReference type="EMBL" id="JAQQWE010000010">
    <property type="protein sequence ID" value="KAK7937775.1"/>
    <property type="molecule type" value="Genomic_DNA"/>
</dbReference>
<sequence length="356" mass="39112">MYSNLYCNTHLPIYLVSLKQIRASNARIATTLPPALVAVFVGATSGIGNTTLKQFARRTQQPRIYFVGRRQAEGERIQAELKKLNSRREYHFIQQNVSLLKNVDEVCRYIQSRESTIDLLYLTCGSLIAKKQTAEGLHYPMALMYYARTRFIVNLLPQLKKAQSLRRVVTVGAGGKEGPVISSDWQANNMSILSFRPHAASMTTLSLLAVAKKEEFPEVSFLHVYPGFVKTSMSRELTGIVPAVTKALFAPVMALLQIPIEETGERQLHFATSARFPPGLSQDADGILLLDQGVHTVTGADGTPGGGVYSIDYEGQGTSAHVQDVLDALAKDGTADKLSEHTEAEFRRITGSAVVK</sequence>
<name>A0ABR1PTK1_9PEZI</name>
<dbReference type="InterPro" id="IPR052228">
    <property type="entry name" value="Sec_Metab_Biosynth_Oxidored"/>
</dbReference>
<protein>
    <submittedName>
        <fullName evidence="2">Uncharacterized protein</fullName>
    </submittedName>
</protein>
<dbReference type="Proteomes" id="UP001391051">
    <property type="component" value="Unassembled WGS sequence"/>
</dbReference>
<accession>A0ABR1PTK1</accession>
<keyword evidence="3" id="KW-1185">Reference proteome</keyword>
<evidence type="ECO:0000256" key="1">
    <source>
        <dbReference type="ARBA" id="ARBA00023002"/>
    </source>
</evidence>